<feature type="transmembrane region" description="Helical" evidence="1">
    <location>
        <begin position="237"/>
        <end position="262"/>
    </location>
</feature>
<name>A0A5C3QFM7_9AGAR</name>
<keyword evidence="1" id="KW-1133">Transmembrane helix</keyword>
<protein>
    <submittedName>
        <fullName evidence="2">Uncharacterized protein</fullName>
    </submittedName>
</protein>
<proteinExistence type="predicted"/>
<evidence type="ECO:0000313" key="3">
    <source>
        <dbReference type="Proteomes" id="UP000305067"/>
    </source>
</evidence>
<dbReference type="OrthoDB" id="3346544at2759"/>
<feature type="transmembrane region" description="Helical" evidence="1">
    <location>
        <begin position="50"/>
        <end position="74"/>
    </location>
</feature>
<evidence type="ECO:0000313" key="2">
    <source>
        <dbReference type="EMBL" id="TFL00038.1"/>
    </source>
</evidence>
<keyword evidence="1" id="KW-0472">Membrane</keyword>
<sequence length="283" mass="31299">MTLSLSSAQLIALFLESTFWGIHVITYFSCISTLFFEEEGLLKPANRRRHIAVVGTILLGLGTLSQALIVYHTYSAFVTHAGSPGGAEARFKKPPEWLNSLRTVLLLVTTMLGDAIMIWRCWIVYYRSFLAVALPSLLWLACIGMAVGGVGTALTKEDSAVTLISAPALRPFITAFWVFTFTLNLITTAQIVYRLLSVERQNRESRVTTGLGTRSGQSMERADSQWTGQRHSKIMDAAYTIIESGTVFLVGTFLCLVVFVTVPNGLYPVSDVLTAPQWRMQYA</sequence>
<organism evidence="2 3">
    <name type="scientific">Pterulicium gracile</name>
    <dbReference type="NCBI Taxonomy" id="1884261"/>
    <lineage>
        <taxon>Eukaryota</taxon>
        <taxon>Fungi</taxon>
        <taxon>Dikarya</taxon>
        <taxon>Basidiomycota</taxon>
        <taxon>Agaricomycotina</taxon>
        <taxon>Agaricomycetes</taxon>
        <taxon>Agaricomycetidae</taxon>
        <taxon>Agaricales</taxon>
        <taxon>Pleurotineae</taxon>
        <taxon>Pterulaceae</taxon>
        <taxon>Pterulicium</taxon>
    </lineage>
</organism>
<reference evidence="2 3" key="1">
    <citation type="journal article" date="2019" name="Nat. Ecol. Evol.">
        <title>Megaphylogeny resolves global patterns of mushroom evolution.</title>
        <authorList>
            <person name="Varga T."/>
            <person name="Krizsan K."/>
            <person name="Foldi C."/>
            <person name="Dima B."/>
            <person name="Sanchez-Garcia M."/>
            <person name="Sanchez-Ramirez S."/>
            <person name="Szollosi G.J."/>
            <person name="Szarkandi J.G."/>
            <person name="Papp V."/>
            <person name="Albert L."/>
            <person name="Andreopoulos W."/>
            <person name="Angelini C."/>
            <person name="Antonin V."/>
            <person name="Barry K.W."/>
            <person name="Bougher N.L."/>
            <person name="Buchanan P."/>
            <person name="Buyck B."/>
            <person name="Bense V."/>
            <person name="Catcheside P."/>
            <person name="Chovatia M."/>
            <person name="Cooper J."/>
            <person name="Damon W."/>
            <person name="Desjardin D."/>
            <person name="Finy P."/>
            <person name="Geml J."/>
            <person name="Haridas S."/>
            <person name="Hughes K."/>
            <person name="Justo A."/>
            <person name="Karasinski D."/>
            <person name="Kautmanova I."/>
            <person name="Kiss B."/>
            <person name="Kocsube S."/>
            <person name="Kotiranta H."/>
            <person name="LaButti K.M."/>
            <person name="Lechner B.E."/>
            <person name="Liimatainen K."/>
            <person name="Lipzen A."/>
            <person name="Lukacs Z."/>
            <person name="Mihaltcheva S."/>
            <person name="Morgado L.N."/>
            <person name="Niskanen T."/>
            <person name="Noordeloos M.E."/>
            <person name="Ohm R.A."/>
            <person name="Ortiz-Santana B."/>
            <person name="Ovrebo C."/>
            <person name="Racz N."/>
            <person name="Riley R."/>
            <person name="Savchenko A."/>
            <person name="Shiryaev A."/>
            <person name="Soop K."/>
            <person name="Spirin V."/>
            <person name="Szebenyi C."/>
            <person name="Tomsovsky M."/>
            <person name="Tulloss R.E."/>
            <person name="Uehling J."/>
            <person name="Grigoriev I.V."/>
            <person name="Vagvolgyi C."/>
            <person name="Papp T."/>
            <person name="Martin F.M."/>
            <person name="Miettinen O."/>
            <person name="Hibbett D.S."/>
            <person name="Nagy L.G."/>
        </authorList>
    </citation>
    <scope>NUCLEOTIDE SEQUENCE [LARGE SCALE GENOMIC DNA]</scope>
    <source>
        <strain evidence="2 3">CBS 309.79</strain>
    </source>
</reference>
<feature type="transmembrane region" description="Helical" evidence="1">
    <location>
        <begin position="104"/>
        <end position="125"/>
    </location>
</feature>
<keyword evidence="1" id="KW-0812">Transmembrane</keyword>
<feature type="transmembrane region" description="Helical" evidence="1">
    <location>
        <begin position="137"/>
        <end position="155"/>
    </location>
</feature>
<keyword evidence="3" id="KW-1185">Reference proteome</keyword>
<feature type="transmembrane region" description="Helical" evidence="1">
    <location>
        <begin position="20"/>
        <end position="38"/>
    </location>
</feature>
<gene>
    <name evidence="2" type="ORF">BDV98DRAFT_656871</name>
</gene>
<feature type="transmembrane region" description="Helical" evidence="1">
    <location>
        <begin position="175"/>
        <end position="196"/>
    </location>
</feature>
<evidence type="ECO:0000256" key="1">
    <source>
        <dbReference type="SAM" id="Phobius"/>
    </source>
</evidence>
<accession>A0A5C3QFM7</accession>
<dbReference type="Proteomes" id="UP000305067">
    <property type="component" value="Unassembled WGS sequence"/>
</dbReference>
<dbReference type="EMBL" id="ML178830">
    <property type="protein sequence ID" value="TFL00038.1"/>
    <property type="molecule type" value="Genomic_DNA"/>
</dbReference>
<dbReference type="AlphaFoldDB" id="A0A5C3QFM7"/>